<evidence type="ECO:0000313" key="2">
    <source>
        <dbReference type="Proteomes" id="UP001607302"/>
    </source>
</evidence>
<gene>
    <name evidence="1" type="ORF">V1478_003500</name>
</gene>
<dbReference type="Proteomes" id="UP001607302">
    <property type="component" value="Unassembled WGS sequence"/>
</dbReference>
<evidence type="ECO:0000313" key="1">
    <source>
        <dbReference type="EMBL" id="KAL2733802.1"/>
    </source>
</evidence>
<sequence>MGTSQNPSFQSGGYVWRPYMEYGQKKKKKEITYSKSSILLKTIKSSKRLERFGVSVFSHLSTFLPVVENR</sequence>
<reference evidence="1 2" key="1">
    <citation type="journal article" date="2024" name="Ann. Entomol. Soc. Am.">
        <title>Genomic analyses of the southern and eastern yellowjacket wasps (Hymenoptera: Vespidae) reveal evolutionary signatures of social life.</title>
        <authorList>
            <person name="Catto M.A."/>
            <person name="Caine P.B."/>
            <person name="Orr S.E."/>
            <person name="Hunt B.G."/>
            <person name="Goodisman M.A.D."/>
        </authorList>
    </citation>
    <scope>NUCLEOTIDE SEQUENCE [LARGE SCALE GENOMIC DNA]</scope>
    <source>
        <strain evidence="1">233</strain>
        <tissue evidence="1">Head and thorax</tissue>
    </source>
</reference>
<dbReference type="EMBL" id="JAUDFV010000074">
    <property type="protein sequence ID" value="KAL2733802.1"/>
    <property type="molecule type" value="Genomic_DNA"/>
</dbReference>
<comment type="caution">
    <text evidence="1">The sequence shown here is derived from an EMBL/GenBank/DDBJ whole genome shotgun (WGS) entry which is preliminary data.</text>
</comment>
<dbReference type="AlphaFoldDB" id="A0ABD2BM09"/>
<keyword evidence="2" id="KW-1185">Reference proteome</keyword>
<name>A0ABD2BM09_VESSQ</name>
<organism evidence="1 2">
    <name type="scientific">Vespula squamosa</name>
    <name type="common">Southern yellow jacket</name>
    <name type="synonym">Wasp</name>
    <dbReference type="NCBI Taxonomy" id="30214"/>
    <lineage>
        <taxon>Eukaryota</taxon>
        <taxon>Metazoa</taxon>
        <taxon>Ecdysozoa</taxon>
        <taxon>Arthropoda</taxon>
        <taxon>Hexapoda</taxon>
        <taxon>Insecta</taxon>
        <taxon>Pterygota</taxon>
        <taxon>Neoptera</taxon>
        <taxon>Endopterygota</taxon>
        <taxon>Hymenoptera</taxon>
        <taxon>Apocrita</taxon>
        <taxon>Aculeata</taxon>
        <taxon>Vespoidea</taxon>
        <taxon>Vespidae</taxon>
        <taxon>Vespinae</taxon>
        <taxon>Vespula</taxon>
    </lineage>
</organism>
<proteinExistence type="predicted"/>
<protein>
    <submittedName>
        <fullName evidence="1">Uncharacterized protein</fullName>
    </submittedName>
</protein>
<accession>A0ABD2BM09</accession>